<evidence type="ECO:0000313" key="1">
    <source>
        <dbReference type="EMBL" id="KAG5621904.1"/>
    </source>
</evidence>
<organism evidence="1 2">
    <name type="scientific">Solanum commersonii</name>
    <name type="common">Commerson's wild potato</name>
    <name type="synonym">Commerson's nightshade</name>
    <dbReference type="NCBI Taxonomy" id="4109"/>
    <lineage>
        <taxon>Eukaryota</taxon>
        <taxon>Viridiplantae</taxon>
        <taxon>Streptophyta</taxon>
        <taxon>Embryophyta</taxon>
        <taxon>Tracheophyta</taxon>
        <taxon>Spermatophyta</taxon>
        <taxon>Magnoliopsida</taxon>
        <taxon>eudicotyledons</taxon>
        <taxon>Gunneridae</taxon>
        <taxon>Pentapetalae</taxon>
        <taxon>asterids</taxon>
        <taxon>lamiids</taxon>
        <taxon>Solanales</taxon>
        <taxon>Solanaceae</taxon>
        <taxon>Solanoideae</taxon>
        <taxon>Solaneae</taxon>
        <taxon>Solanum</taxon>
    </lineage>
</organism>
<reference evidence="1 2" key="1">
    <citation type="submission" date="2020-09" db="EMBL/GenBank/DDBJ databases">
        <title>De no assembly of potato wild relative species, Solanum commersonii.</title>
        <authorList>
            <person name="Cho K."/>
        </authorList>
    </citation>
    <scope>NUCLEOTIDE SEQUENCE [LARGE SCALE GENOMIC DNA]</scope>
    <source>
        <strain evidence="1">LZ3.2</strain>
        <tissue evidence="1">Leaf</tissue>
    </source>
</reference>
<dbReference type="AlphaFoldDB" id="A0A9J6ABL8"/>
<protein>
    <submittedName>
        <fullName evidence="1">Uncharacterized protein</fullName>
    </submittedName>
</protein>
<accession>A0A9J6ABL8</accession>
<gene>
    <name evidence="1" type="ORF">H5410_007122</name>
</gene>
<proteinExistence type="predicted"/>
<keyword evidence="2" id="KW-1185">Reference proteome</keyword>
<name>A0A9J6ABL8_SOLCO</name>
<comment type="caution">
    <text evidence="1">The sequence shown here is derived from an EMBL/GenBank/DDBJ whole genome shotgun (WGS) entry which is preliminary data.</text>
</comment>
<sequence>MSQDTWIRDHDALPSMVEECDGVGVSQLAWPPVVNFLPIAVGHAVAGA</sequence>
<dbReference type="Proteomes" id="UP000824120">
    <property type="component" value="Chromosome 2"/>
</dbReference>
<evidence type="ECO:0000313" key="2">
    <source>
        <dbReference type="Proteomes" id="UP000824120"/>
    </source>
</evidence>
<dbReference type="EMBL" id="JACXVP010000002">
    <property type="protein sequence ID" value="KAG5621904.1"/>
    <property type="molecule type" value="Genomic_DNA"/>
</dbReference>